<dbReference type="InParanoid" id="K3WJB0"/>
<sequence length="308" mass="34715">MATTSPDANDLYAGLTLPTRTKAPAAAASAPNRREHEDAKRDEKRKLEEPQDADDNAKRLKRADAPLEVQQTITRLKGYMLVDKKFAKASKLFGQLVREHMTTENHQCFIDALKDMIQHKGSTWSGKKEFEALIAEIVAKADALPANEDISRLLDDWKFMGITHAQLFTDETYQFVKAAKVVKARLDALPKAAATTEEKSKEGTQQQDYEIEIVMPLLRTMFSKHTTAWAKTMVETVLVVATQKRMLFPETHRKEIDSWTKTIQDRRSAPAAARSAGSDARRNILDASSSEATIRVGRFNHPLFNKEF</sequence>
<evidence type="ECO:0000313" key="2">
    <source>
        <dbReference type="EnsemblProtists" id="PYU1_T005052"/>
    </source>
</evidence>
<accession>K3WJB0</accession>
<evidence type="ECO:0000256" key="1">
    <source>
        <dbReference type="SAM" id="MobiDB-lite"/>
    </source>
</evidence>
<evidence type="ECO:0000313" key="3">
    <source>
        <dbReference type="Proteomes" id="UP000019132"/>
    </source>
</evidence>
<feature type="region of interest" description="Disordered" evidence="1">
    <location>
        <begin position="1"/>
        <end position="63"/>
    </location>
</feature>
<dbReference type="PANTHER" id="PTHR36749">
    <property type="entry name" value="F7O18.3 PROTEIN"/>
    <property type="match status" value="1"/>
</dbReference>
<feature type="compositionally biased region" description="Low complexity" evidence="1">
    <location>
        <begin position="269"/>
        <end position="278"/>
    </location>
</feature>
<dbReference type="EnsemblProtists" id="PYU1_T005052">
    <property type="protein sequence ID" value="PYU1_T005052"/>
    <property type="gene ID" value="PYU1_G005041"/>
</dbReference>
<dbReference type="OMA" id="TDETYQF"/>
<dbReference type="eggNOG" id="ENOG502RZZD">
    <property type="taxonomic scope" value="Eukaryota"/>
</dbReference>
<dbReference type="AlphaFoldDB" id="K3WJB0"/>
<feature type="region of interest" description="Disordered" evidence="1">
    <location>
        <begin position="264"/>
        <end position="284"/>
    </location>
</feature>
<reference evidence="3" key="1">
    <citation type="journal article" date="2010" name="Genome Biol.">
        <title>Genome sequence of the necrotrophic plant pathogen Pythium ultimum reveals original pathogenicity mechanisms and effector repertoire.</title>
        <authorList>
            <person name="Levesque C.A."/>
            <person name="Brouwer H."/>
            <person name="Cano L."/>
            <person name="Hamilton J.P."/>
            <person name="Holt C."/>
            <person name="Huitema E."/>
            <person name="Raffaele S."/>
            <person name="Robideau G.P."/>
            <person name="Thines M."/>
            <person name="Win J."/>
            <person name="Zerillo M.M."/>
            <person name="Beakes G.W."/>
            <person name="Boore J.L."/>
            <person name="Busam D."/>
            <person name="Dumas B."/>
            <person name="Ferriera S."/>
            <person name="Fuerstenberg S.I."/>
            <person name="Gachon C.M."/>
            <person name="Gaulin E."/>
            <person name="Govers F."/>
            <person name="Grenville-Briggs L."/>
            <person name="Horner N."/>
            <person name="Hostetler J."/>
            <person name="Jiang R.H."/>
            <person name="Johnson J."/>
            <person name="Krajaejun T."/>
            <person name="Lin H."/>
            <person name="Meijer H.J."/>
            <person name="Moore B."/>
            <person name="Morris P."/>
            <person name="Phuntmart V."/>
            <person name="Puiu D."/>
            <person name="Shetty J."/>
            <person name="Stajich J.E."/>
            <person name="Tripathy S."/>
            <person name="Wawra S."/>
            <person name="van West P."/>
            <person name="Whitty B.R."/>
            <person name="Coutinho P.M."/>
            <person name="Henrissat B."/>
            <person name="Martin F."/>
            <person name="Thomas P.D."/>
            <person name="Tyler B.M."/>
            <person name="De Vries R.P."/>
            <person name="Kamoun S."/>
            <person name="Yandell M."/>
            <person name="Tisserat N."/>
            <person name="Buell C.R."/>
        </authorList>
    </citation>
    <scope>NUCLEOTIDE SEQUENCE</scope>
    <source>
        <strain evidence="3">DAOM:BR144</strain>
    </source>
</reference>
<dbReference type="EMBL" id="GL376564">
    <property type="status" value="NOT_ANNOTATED_CDS"/>
    <property type="molecule type" value="Genomic_DNA"/>
</dbReference>
<proteinExistence type="predicted"/>
<dbReference type="VEuPathDB" id="FungiDB:PYU1_G005041"/>
<dbReference type="HOGENOM" id="CLU_078669_0_0_1"/>
<reference evidence="2" key="3">
    <citation type="submission" date="2015-02" db="UniProtKB">
        <authorList>
            <consortium name="EnsemblProtists"/>
        </authorList>
    </citation>
    <scope>IDENTIFICATION</scope>
    <source>
        <strain evidence="2">DAOM BR144</strain>
    </source>
</reference>
<organism evidence="2 3">
    <name type="scientific">Globisporangium ultimum (strain ATCC 200006 / CBS 805.95 / DAOM BR144)</name>
    <name type="common">Pythium ultimum</name>
    <dbReference type="NCBI Taxonomy" id="431595"/>
    <lineage>
        <taxon>Eukaryota</taxon>
        <taxon>Sar</taxon>
        <taxon>Stramenopiles</taxon>
        <taxon>Oomycota</taxon>
        <taxon>Peronosporomycetes</taxon>
        <taxon>Pythiales</taxon>
        <taxon>Pythiaceae</taxon>
        <taxon>Globisporangium</taxon>
    </lineage>
</organism>
<feature type="compositionally biased region" description="Basic and acidic residues" evidence="1">
    <location>
        <begin position="32"/>
        <end position="63"/>
    </location>
</feature>
<reference evidence="3" key="2">
    <citation type="submission" date="2010-04" db="EMBL/GenBank/DDBJ databases">
        <authorList>
            <person name="Buell R."/>
            <person name="Hamilton J."/>
            <person name="Hostetler J."/>
        </authorList>
    </citation>
    <scope>NUCLEOTIDE SEQUENCE [LARGE SCALE GENOMIC DNA]</scope>
    <source>
        <strain evidence="3">DAOM:BR144</strain>
    </source>
</reference>
<protein>
    <submittedName>
        <fullName evidence="2">Uncharacterized protein</fullName>
    </submittedName>
</protein>
<dbReference type="PANTHER" id="PTHR36749:SF1">
    <property type="entry name" value="F7O18.3 PROTEIN"/>
    <property type="match status" value="1"/>
</dbReference>
<keyword evidence="3" id="KW-1185">Reference proteome</keyword>
<name>K3WJB0_GLOUD</name>
<dbReference type="Proteomes" id="UP000019132">
    <property type="component" value="Unassembled WGS sequence"/>
</dbReference>